<accession>A0ABU9Q5J3</accession>
<dbReference type="Proteomes" id="UP001494588">
    <property type="component" value="Unassembled WGS sequence"/>
</dbReference>
<comment type="caution">
    <text evidence="2">The sequence shown here is derived from an EMBL/GenBank/DDBJ whole genome shotgun (WGS) entry which is preliminary data.</text>
</comment>
<protein>
    <submittedName>
        <fullName evidence="2">DUF4148 domain-containing protein</fullName>
    </submittedName>
</protein>
<dbReference type="InterPro" id="IPR025421">
    <property type="entry name" value="DUF4148"/>
</dbReference>
<evidence type="ECO:0000313" key="3">
    <source>
        <dbReference type="Proteomes" id="UP001494588"/>
    </source>
</evidence>
<dbReference type="Pfam" id="PF13663">
    <property type="entry name" value="DUF4148"/>
    <property type="match status" value="1"/>
</dbReference>
<sequence length="89" mass="9336">MKMLALLAVSVAVLGSTNVFAQGKTRAQVYQELIEAQQNGLNYITDASYPEVSPAFEGTVAYLKKQAQAKADSANKMAKAASDAAVPGN</sequence>
<evidence type="ECO:0000256" key="1">
    <source>
        <dbReference type="SAM" id="SignalP"/>
    </source>
</evidence>
<gene>
    <name evidence="2" type="ORF">V4C55_03235</name>
</gene>
<dbReference type="RefSeq" id="WP_201648750.1">
    <property type="nucleotide sequence ID" value="NZ_CAJHCS010000003.1"/>
</dbReference>
<organism evidence="2 3">
    <name type="scientific">Paraburkholderia sabiae</name>
    <dbReference type="NCBI Taxonomy" id="273251"/>
    <lineage>
        <taxon>Bacteria</taxon>
        <taxon>Pseudomonadati</taxon>
        <taxon>Pseudomonadota</taxon>
        <taxon>Betaproteobacteria</taxon>
        <taxon>Burkholderiales</taxon>
        <taxon>Burkholderiaceae</taxon>
        <taxon>Paraburkholderia</taxon>
    </lineage>
</organism>
<keyword evidence="1" id="KW-0732">Signal</keyword>
<proteinExistence type="predicted"/>
<keyword evidence="3" id="KW-1185">Reference proteome</keyword>
<name>A0ABU9Q5J3_9BURK</name>
<dbReference type="EMBL" id="JAZHGC010000002">
    <property type="protein sequence ID" value="MEM5284701.1"/>
    <property type="molecule type" value="Genomic_DNA"/>
</dbReference>
<evidence type="ECO:0000313" key="2">
    <source>
        <dbReference type="EMBL" id="MEM5284701.1"/>
    </source>
</evidence>
<feature type="chain" id="PRO_5045963398" evidence="1">
    <location>
        <begin position="22"/>
        <end position="89"/>
    </location>
</feature>
<reference evidence="2 3" key="1">
    <citation type="submission" date="2024-01" db="EMBL/GenBank/DDBJ databases">
        <title>The diversity of rhizobia nodulating Mimosa spp. in eleven states of Brazil covering several biomes is determined by host plant, location, and edaphic factors.</title>
        <authorList>
            <person name="Rouws L."/>
            <person name="Barauna A."/>
            <person name="Beukes C."/>
            <person name="De Faria S.M."/>
            <person name="Gross E."/>
            <person name="Dos Reis Junior F.B."/>
            <person name="Simon M."/>
            <person name="Maluk M."/>
            <person name="Odee D.W."/>
            <person name="Kenicer G."/>
            <person name="Young J.P.W."/>
            <person name="Reis V.M."/>
            <person name="Zilli J."/>
            <person name="James E.K."/>
        </authorList>
    </citation>
    <scope>NUCLEOTIDE SEQUENCE [LARGE SCALE GENOMIC DNA]</scope>
    <source>
        <strain evidence="2 3">JPY77</strain>
    </source>
</reference>
<feature type="signal peptide" evidence="1">
    <location>
        <begin position="1"/>
        <end position="21"/>
    </location>
</feature>